<feature type="domain" description="CheW-like" evidence="1">
    <location>
        <begin position="10"/>
        <end position="152"/>
    </location>
</feature>
<dbReference type="SUPFAM" id="SSF50341">
    <property type="entry name" value="CheW-like"/>
    <property type="match status" value="3"/>
</dbReference>
<name>A0A6L8MQ93_9BURK</name>
<dbReference type="InterPro" id="IPR039315">
    <property type="entry name" value="CheW"/>
</dbReference>
<evidence type="ECO:0000313" key="3">
    <source>
        <dbReference type="Proteomes" id="UP000474565"/>
    </source>
</evidence>
<evidence type="ECO:0000259" key="1">
    <source>
        <dbReference type="PROSITE" id="PS50851"/>
    </source>
</evidence>
<gene>
    <name evidence="2" type="ORF">GTP44_16585</name>
</gene>
<dbReference type="PROSITE" id="PS50851">
    <property type="entry name" value="CHEW"/>
    <property type="match status" value="3"/>
</dbReference>
<proteinExistence type="predicted"/>
<sequence length="502" mass="54941">MPDATADSCTVLFGSFVLGDNEYALPASCFREVVNYPDKVTALPLSPKFLEGVFTLRGSVIPVVNLSRVFDAGARGALPTDKIAILDYQGVLVGMLFDATGEILRVRPEQRSKLGYAEGAQRGVVAGTILLDQGARLVQVLDPEALIHIENVPQVLAVQCVDQQTRRRHGERRQCVSFRVGTASLAFEMGAIQEIIRVPELQTSVLNSALCLGRINFRGAPVAVVDFATLLNAGSGERVAGPEQRIIVARIDDATIGFLVDSVDNIVNFYGEEVMPIPMLSKARAGMFGGCLSKPELGDIFLLDHQQIFSSAEIKEMRNGHAALYPKDAELIASNERREARRSQRQVYISFTLEHSYAVGITQVREIIDFSAGDLTRPPGLPGFMRGMLNLRQQMVTVIDLRGLYGMAPLADSSQAKMLVVERDGECYGLMVDAVENIMTIEDSKRYGAPKMMRNASAQGDPRSEMDEVIDIGEGDARRTLSVFQCDRLLERLSQEMPALAA</sequence>
<feature type="domain" description="CheW-like" evidence="1">
    <location>
        <begin position="172"/>
        <end position="314"/>
    </location>
</feature>
<dbReference type="EMBL" id="WWCP01000020">
    <property type="protein sequence ID" value="MYM83565.1"/>
    <property type="molecule type" value="Genomic_DNA"/>
</dbReference>
<dbReference type="PANTHER" id="PTHR22617:SF23">
    <property type="entry name" value="CHEMOTAXIS PROTEIN CHEW"/>
    <property type="match status" value="1"/>
</dbReference>
<dbReference type="GO" id="GO:0006935">
    <property type="term" value="P:chemotaxis"/>
    <property type="evidence" value="ECO:0007669"/>
    <property type="project" value="InterPro"/>
</dbReference>
<dbReference type="GO" id="GO:0007165">
    <property type="term" value="P:signal transduction"/>
    <property type="evidence" value="ECO:0007669"/>
    <property type="project" value="InterPro"/>
</dbReference>
<dbReference type="SMART" id="SM00260">
    <property type="entry name" value="CheW"/>
    <property type="match status" value="3"/>
</dbReference>
<dbReference type="Gene3D" id="2.30.30.40">
    <property type="entry name" value="SH3 Domains"/>
    <property type="match status" value="2"/>
</dbReference>
<reference evidence="2 3" key="1">
    <citation type="submission" date="2019-12" db="EMBL/GenBank/DDBJ databases">
        <title>Novel species isolated from a subtropical stream in China.</title>
        <authorList>
            <person name="Lu H."/>
        </authorList>
    </citation>
    <scope>NUCLEOTIDE SEQUENCE [LARGE SCALE GENOMIC DNA]</scope>
    <source>
        <strain evidence="2 3">FT50W</strain>
    </source>
</reference>
<evidence type="ECO:0000313" key="2">
    <source>
        <dbReference type="EMBL" id="MYM83565.1"/>
    </source>
</evidence>
<dbReference type="InterPro" id="IPR036061">
    <property type="entry name" value="CheW-like_dom_sf"/>
</dbReference>
<dbReference type="InterPro" id="IPR002545">
    <property type="entry name" value="CheW-lke_dom"/>
</dbReference>
<feature type="domain" description="CheW-like" evidence="1">
    <location>
        <begin position="343"/>
        <end position="495"/>
    </location>
</feature>
<comment type="caution">
    <text evidence="2">The sequence shown here is derived from an EMBL/GenBank/DDBJ whole genome shotgun (WGS) entry which is preliminary data.</text>
</comment>
<dbReference type="AlphaFoldDB" id="A0A6L8MQ93"/>
<dbReference type="RefSeq" id="WP_161020311.1">
    <property type="nucleotide sequence ID" value="NZ_WWCP01000020.1"/>
</dbReference>
<dbReference type="Gene3D" id="2.40.50.180">
    <property type="entry name" value="CheA-289, Domain 4"/>
    <property type="match status" value="3"/>
</dbReference>
<protein>
    <submittedName>
        <fullName evidence="2">Chemotaxis protein CheW</fullName>
    </submittedName>
</protein>
<accession>A0A6L8MQ93</accession>
<dbReference type="GO" id="GO:0005829">
    <property type="term" value="C:cytosol"/>
    <property type="evidence" value="ECO:0007669"/>
    <property type="project" value="TreeGrafter"/>
</dbReference>
<organism evidence="2 3">
    <name type="scientific">Duganella lactea</name>
    <dbReference type="NCBI Taxonomy" id="2692173"/>
    <lineage>
        <taxon>Bacteria</taxon>
        <taxon>Pseudomonadati</taxon>
        <taxon>Pseudomonadota</taxon>
        <taxon>Betaproteobacteria</taxon>
        <taxon>Burkholderiales</taxon>
        <taxon>Oxalobacteraceae</taxon>
        <taxon>Telluria group</taxon>
        <taxon>Duganella</taxon>
    </lineage>
</organism>
<dbReference type="Pfam" id="PF01584">
    <property type="entry name" value="CheW"/>
    <property type="match status" value="3"/>
</dbReference>
<dbReference type="Proteomes" id="UP000474565">
    <property type="component" value="Unassembled WGS sequence"/>
</dbReference>
<dbReference type="PANTHER" id="PTHR22617">
    <property type="entry name" value="CHEMOTAXIS SENSOR HISTIDINE KINASE-RELATED"/>
    <property type="match status" value="1"/>
</dbReference>